<sequence>MSNMKSNILNLIMNEMKINGHMLHVRVRQLHGKDTKEDGEKKDLLQVPGMPTRFSHEILVVATENFSWELGKGGFGSVFEGILTDGTKVAVKCINGLSQTKDSFLAEVETIGRIHHLNLIFHRNKELALDWQTRRNIILDIAKGHPISMKNLMDRNQSQVVTTLRGTPGYLAPEWLSSRKAKEDQMLDLVDKCSEDMQLHGAEAVEMLRLDAWCLQNYTGRRPSMSMVIKVLEGLIDVEDNLDYNFFNSSELEATEAVHRGEINVGFASPKLPSILSGPR</sequence>
<dbReference type="InterPro" id="IPR001245">
    <property type="entry name" value="Ser-Thr/Tyr_kinase_cat_dom"/>
</dbReference>
<evidence type="ECO:0000259" key="3">
    <source>
        <dbReference type="Pfam" id="PF07714"/>
    </source>
</evidence>
<protein>
    <submittedName>
        <fullName evidence="4">G-type lectin S-receptor-like serine/threonine-protein kinase SD2-5</fullName>
    </submittedName>
</protein>
<keyword evidence="2" id="KW-0547">Nucleotide-binding</keyword>
<name>A0A438HZ22_VITVI</name>
<keyword evidence="1" id="KW-0732">Signal</keyword>
<keyword evidence="4" id="KW-0808">Transferase</keyword>
<dbReference type="Gene3D" id="3.30.200.20">
    <property type="entry name" value="Phosphorylase Kinase, domain 1"/>
    <property type="match status" value="1"/>
</dbReference>
<comment type="caution">
    <text evidence="4">The sequence shown here is derived from an EMBL/GenBank/DDBJ whole genome shotgun (WGS) entry which is preliminary data.</text>
</comment>
<dbReference type="Proteomes" id="UP000288805">
    <property type="component" value="Unassembled WGS sequence"/>
</dbReference>
<evidence type="ECO:0000256" key="2">
    <source>
        <dbReference type="PROSITE-ProRule" id="PRU10141"/>
    </source>
</evidence>
<dbReference type="Pfam" id="PF07714">
    <property type="entry name" value="PK_Tyr_Ser-Thr"/>
    <property type="match status" value="1"/>
</dbReference>
<dbReference type="PROSITE" id="PS00107">
    <property type="entry name" value="PROTEIN_KINASE_ATP"/>
    <property type="match status" value="1"/>
</dbReference>
<reference evidence="4 5" key="1">
    <citation type="journal article" date="2018" name="PLoS Genet.">
        <title>Population sequencing reveals clonal diversity and ancestral inbreeding in the grapevine cultivar Chardonnay.</title>
        <authorList>
            <person name="Roach M.J."/>
            <person name="Johnson D.L."/>
            <person name="Bohlmann J."/>
            <person name="van Vuuren H.J."/>
            <person name="Jones S.J."/>
            <person name="Pretorius I.S."/>
            <person name="Schmidt S.A."/>
            <person name="Borneman A.R."/>
        </authorList>
    </citation>
    <scope>NUCLEOTIDE SEQUENCE [LARGE SCALE GENOMIC DNA]</scope>
    <source>
        <strain evidence="5">cv. Chardonnay</strain>
        <tissue evidence="4">Leaf</tissue>
    </source>
</reference>
<dbReference type="InterPro" id="IPR017441">
    <property type="entry name" value="Protein_kinase_ATP_BS"/>
</dbReference>
<dbReference type="GO" id="GO:0005524">
    <property type="term" value="F:ATP binding"/>
    <property type="evidence" value="ECO:0007669"/>
    <property type="project" value="UniProtKB-UniRule"/>
</dbReference>
<dbReference type="SUPFAM" id="SSF56112">
    <property type="entry name" value="Protein kinase-like (PK-like)"/>
    <property type="match status" value="1"/>
</dbReference>
<evidence type="ECO:0000313" key="5">
    <source>
        <dbReference type="Proteomes" id="UP000288805"/>
    </source>
</evidence>
<keyword evidence="4" id="KW-0675">Receptor</keyword>
<evidence type="ECO:0000313" key="4">
    <source>
        <dbReference type="EMBL" id="RVW89705.1"/>
    </source>
</evidence>
<dbReference type="InterPro" id="IPR051343">
    <property type="entry name" value="G-type_lectin_kinases/EP1-like"/>
</dbReference>
<dbReference type="GO" id="GO:0030246">
    <property type="term" value="F:carbohydrate binding"/>
    <property type="evidence" value="ECO:0007669"/>
    <property type="project" value="UniProtKB-KW"/>
</dbReference>
<keyword evidence="2" id="KW-0067">ATP-binding</keyword>
<gene>
    <name evidence="4" type="primary">SD25_10</name>
    <name evidence="4" type="ORF">CK203_047222</name>
</gene>
<feature type="domain" description="Serine-threonine/tyrosine-protein kinase catalytic" evidence="3">
    <location>
        <begin position="68"/>
        <end position="120"/>
    </location>
</feature>
<dbReference type="PANTHER" id="PTHR47976">
    <property type="entry name" value="G-TYPE LECTIN S-RECEPTOR-LIKE SERINE/THREONINE-PROTEIN KINASE SD2-5"/>
    <property type="match status" value="1"/>
</dbReference>
<dbReference type="PANTHER" id="PTHR47976:SF30">
    <property type="entry name" value="RECEPTOR-LIKE SERINE_THREONINE-PROTEIN KINASE"/>
    <property type="match status" value="1"/>
</dbReference>
<dbReference type="EMBL" id="QGNW01000161">
    <property type="protein sequence ID" value="RVW89705.1"/>
    <property type="molecule type" value="Genomic_DNA"/>
</dbReference>
<keyword evidence="4" id="KW-0418">Kinase</keyword>
<dbReference type="AlphaFoldDB" id="A0A438HZ22"/>
<accession>A0A438HZ22</accession>
<dbReference type="InterPro" id="IPR011009">
    <property type="entry name" value="Kinase-like_dom_sf"/>
</dbReference>
<proteinExistence type="predicted"/>
<feature type="binding site" evidence="2">
    <location>
        <position position="92"/>
    </location>
    <ligand>
        <name>ATP</name>
        <dbReference type="ChEBI" id="CHEBI:30616"/>
    </ligand>
</feature>
<evidence type="ECO:0000256" key="1">
    <source>
        <dbReference type="ARBA" id="ARBA00022729"/>
    </source>
</evidence>
<keyword evidence="4" id="KW-0430">Lectin</keyword>
<dbReference type="GO" id="GO:0004672">
    <property type="term" value="F:protein kinase activity"/>
    <property type="evidence" value="ECO:0007669"/>
    <property type="project" value="InterPro"/>
</dbReference>
<organism evidence="4 5">
    <name type="scientific">Vitis vinifera</name>
    <name type="common">Grape</name>
    <dbReference type="NCBI Taxonomy" id="29760"/>
    <lineage>
        <taxon>Eukaryota</taxon>
        <taxon>Viridiplantae</taxon>
        <taxon>Streptophyta</taxon>
        <taxon>Embryophyta</taxon>
        <taxon>Tracheophyta</taxon>
        <taxon>Spermatophyta</taxon>
        <taxon>Magnoliopsida</taxon>
        <taxon>eudicotyledons</taxon>
        <taxon>Gunneridae</taxon>
        <taxon>Pentapetalae</taxon>
        <taxon>rosids</taxon>
        <taxon>Vitales</taxon>
        <taxon>Vitaceae</taxon>
        <taxon>Viteae</taxon>
        <taxon>Vitis</taxon>
    </lineage>
</organism>